<accession>A0A395NEL3</accession>
<dbReference type="GO" id="GO:0004497">
    <property type="term" value="F:monooxygenase activity"/>
    <property type="evidence" value="ECO:0007669"/>
    <property type="project" value="UniProtKB-KW"/>
</dbReference>
<dbReference type="STRING" id="490622.A0A395NEL3"/>
<evidence type="ECO:0000256" key="2">
    <source>
        <dbReference type="ARBA" id="ARBA00022630"/>
    </source>
</evidence>
<reference evidence="8 9" key="1">
    <citation type="journal article" date="2018" name="PLoS Pathog.">
        <title>Evolution of structural diversity of trichothecenes, a family of toxins produced by plant pathogenic and entomopathogenic fungi.</title>
        <authorList>
            <person name="Proctor R.H."/>
            <person name="McCormick S.P."/>
            <person name="Kim H.S."/>
            <person name="Cardoza R.E."/>
            <person name="Stanley A.M."/>
            <person name="Lindo L."/>
            <person name="Kelly A."/>
            <person name="Brown D.W."/>
            <person name="Lee T."/>
            <person name="Vaughan M.M."/>
            <person name="Alexander N.J."/>
            <person name="Busman M."/>
            <person name="Gutierrez S."/>
        </authorList>
    </citation>
    <scope>NUCLEOTIDE SEQUENCE [LARGE SCALE GENOMIC DNA]</scope>
    <source>
        <strain evidence="8 9">IBT 40837</strain>
    </source>
</reference>
<name>A0A395NEL3_TRIAR</name>
<dbReference type="OrthoDB" id="5428495at2759"/>
<proteinExistence type="inferred from homology"/>
<dbReference type="SUPFAM" id="SSF54373">
    <property type="entry name" value="FAD-linked reductases, C-terminal domain"/>
    <property type="match status" value="1"/>
</dbReference>
<evidence type="ECO:0000313" key="8">
    <source>
        <dbReference type="EMBL" id="RFU74556.1"/>
    </source>
</evidence>
<dbReference type="Gene3D" id="3.50.50.60">
    <property type="entry name" value="FAD/NAD(P)-binding domain"/>
    <property type="match status" value="1"/>
</dbReference>
<dbReference type="InterPro" id="IPR036188">
    <property type="entry name" value="FAD/NAD-bd_sf"/>
</dbReference>
<evidence type="ECO:0000256" key="3">
    <source>
        <dbReference type="ARBA" id="ARBA00022827"/>
    </source>
</evidence>
<dbReference type="InterPro" id="IPR002938">
    <property type="entry name" value="FAD-bd"/>
</dbReference>
<organism evidence="8 9">
    <name type="scientific">Trichoderma arundinaceum</name>
    <dbReference type="NCBI Taxonomy" id="490622"/>
    <lineage>
        <taxon>Eukaryota</taxon>
        <taxon>Fungi</taxon>
        <taxon>Dikarya</taxon>
        <taxon>Ascomycota</taxon>
        <taxon>Pezizomycotina</taxon>
        <taxon>Sordariomycetes</taxon>
        <taxon>Hypocreomycetidae</taxon>
        <taxon>Hypocreales</taxon>
        <taxon>Hypocreaceae</taxon>
        <taxon>Trichoderma</taxon>
    </lineage>
</organism>
<keyword evidence="2" id="KW-0285">Flavoprotein</keyword>
<evidence type="ECO:0000259" key="7">
    <source>
        <dbReference type="Pfam" id="PF01494"/>
    </source>
</evidence>
<dbReference type="PRINTS" id="PR00420">
    <property type="entry name" value="RNGMNOXGNASE"/>
</dbReference>
<dbReference type="EMBL" id="PXOA01000525">
    <property type="protein sequence ID" value="RFU74556.1"/>
    <property type="molecule type" value="Genomic_DNA"/>
</dbReference>
<evidence type="ECO:0000256" key="6">
    <source>
        <dbReference type="SAM" id="SignalP"/>
    </source>
</evidence>
<keyword evidence="9" id="KW-1185">Reference proteome</keyword>
<evidence type="ECO:0000256" key="5">
    <source>
        <dbReference type="ARBA" id="ARBA00023033"/>
    </source>
</evidence>
<dbReference type="GO" id="GO:0071949">
    <property type="term" value="F:FAD binding"/>
    <property type="evidence" value="ECO:0007669"/>
    <property type="project" value="InterPro"/>
</dbReference>
<dbReference type="AlphaFoldDB" id="A0A395NEL3"/>
<evidence type="ECO:0000256" key="4">
    <source>
        <dbReference type="ARBA" id="ARBA00023002"/>
    </source>
</evidence>
<sequence>MKVIIVGAGIAGLSLAIALGQSHHQVTVLDAASQLTELGAGVQMTPQAIRYLFRWGLKDDLLAESIIPDNLHIWDGQGGNLLGTIRIKNMEAQYGAPYIVVHRAVLHAILHRHATRAGAQLLLSSDVVDYDFANGAVQLRNGNRLTADLVVAADGINSFARSQLLGSKDPGSLPTGWAAFRMTAEVSKLKADLTTSNLMDLQSCNSNMWIAPHLSCMTYLIKDATLLNIVLSHRDDINTKGFSPREYSRTVREMFKDFEPRVQRILDLSTSQVANYPVYAVPPLPCWAHESGRFTLVGDAAHAMAFYMSMGVSIAVEDAAALAAVLDLACPSDLNSTPSSEQSGTGMRRLKHALHVFETVRKPRVEAVQEASLNGGDSQHASEAKERRILYEALGHSHTDEIWPMENDTSRGEFVRRCKRTGERLGPGGIADKGTRDWCYHYDAIGAIEEHYKSSILHDLLDAEILT</sequence>
<dbReference type="PANTHER" id="PTHR13789:SF147">
    <property type="entry name" value="PUTATIVE (AFU_ORTHOLOGUE AFUA_2G01950)-RELATED"/>
    <property type="match status" value="1"/>
</dbReference>
<comment type="caution">
    <text evidence="8">The sequence shown here is derived from an EMBL/GenBank/DDBJ whole genome shotgun (WGS) entry which is preliminary data.</text>
</comment>
<keyword evidence="5" id="KW-0503">Monooxygenase</keyword>
<dbReference type="Proteomes" id="UP000266272">
    <property type="component" value="Unassembled WGS sequence"/>
</dbReference>
<dbReference type="PANTHER" id="PTHR13789">
    <property type="entry name" value="MONOOXYGENASE"/>
    <property type="match status" value="1"/>
</dbReference>
<evidence type="ECO:0000256" key="1">
    <source>
        <dbReference type="ARBA" id="ARBA00007992"/>
    </source>
</evidence>
<keyword evidence="3" id="KW-0274">FAD</keyword>
<keyword evidence="4" id="KW-0560">Oxidoreductase</keyword>
<dbReference type="Pfam" id="PF01494">
    <property type="entry name" value="FAD_binding_3"/>
    <property type="match status" value="1"/>
</dbReference>
<dbReference type="SUPFAM" id="SSF51905">
    <property type="entry name" value="FAD/NAD(P)-binding domain"/>
    <property type="match status" value="1"/>
</dbReference>
<feature type="signal peptide" evidence="6">
    <location>
        <begin position="1"/>
        <end position="20"/>
    </location>
</feature>
<comment type="similarity">
    <text evidence="1">Belongs to the paxM FAD-dependent monooxygenase family.</text>
</comment>
<evidence type="ECO:0000313" key="9">
    <source>
        <dbReference type="Proteomes" id="UP000266272"/>
    </source>
</evidence>
<feature type="domain" description="FAD-binding" evidence="7">
    <location>
        <begin position="2"/>
        <end position="326"/>
    </location>
</feature>
<keyword evidence="6" id="KW-0732">Signal</keyword>
<feature type="chain" id="PRO_5017258544" evidence="6">
    <location>
        <begin position="21"/>
        <end position="467"/>
    </location>
</feature>
<protein>
    <submittedName>
        <fullName evidence="8">Salicylate hydroxylase</fullName>
    </submittedName>
</protein>
<dbReference type="InterPro" id="IPR050493">
    <property type="entry name" value="FAD-dep_Monooxygenase_BioMet"/>
</dbReference>
<gene>
    <name evidence="8" type="ORF">TARUN_7686</name>
</gene>